<dbReference type="Proteomes" id="UP000595420">
    <property type="component" value="Chromosome"/>
</dbReference>
<dbReference type="Pfam" id="PF08706">
    <property type="entry name" value="D5_N"/>
    <property type="match status" value="1"/>
</dbReference>
<dbReference type="InterPro" id="IPR027417">
    <property type="entry name" value="P-loop_NTPase"/>
</dbReference>
<dbReference type="RefSeq" id="WP_198661014.1">
    <property type="nucleotide sequence ID" value="NZ_CP059488.1"/>
</dbReference>
<dbReference type="GO" id="GO:0016787">
    <property type="term" value="F:hydrolase activity"/>
    <property type="evidence" value="ECO:0007669"/>
    <property type="project" value="UniProtKB-KW"/>
</dbReference>
<dbReference type="InterPro" id="IPR014015">
    <property type="entry name" value="Helicase_SF3_DNA-vir"/>
</dbReference>
<keyword evidence="2" id="KW-0378">Hydrolase</keyword>
<accession>A0A7T4WFP1</accession>
<evidence type="ECO:0000313" key="6">
    <source>
        <dbReference type="Proteomes" id="UP000595420"/>
    </source>
</evidence>
<sequence>MDQEVIGEFLAMIGDGDPAERFDLAANDTPADAELIAQCAERVKQRDPFLWAGNLEVACDANGVKYGPSEADMALCAVIRNAGIEVGAPIAQIPSLIEAVMAQTGLAQGAHGDGSRKWIERADYRERTISAVCAGLAAAPAVLKREAGVNPNAAGDIALAERFAQAQRGRLLWIPEMSAWLAWSGTCWGACSCGEEVQAAKSVLFALVDEARQVMATDQERGATMMRSAMAAQKDARIKAMLNLAKAEPGMSRSVVELNADAHLLGVQNGVVYLKTGELLEAKPEQLISRQCAASYNSNAVCPAWLGFLHGVFDGDDELVAYVQRAIGYTLTGSNTEELLFVCHGHGSNGKSLFHNVISRIMADYAKGAPADVLVQKPGMNPGAASPALAMLAGCRMLGINETGTGDRLDEQALKTLAGREAITARPLYGSYFTFSPAFTPWLRTNHKPVITGTDHAVWRRLALIPFKRQFSGAERDNGLELKLWAERDAILTWAVAGAVEWSRNGLQACTTITQEVQAYRRESDLLGQYLDEATCADPAVRVEQKLLYAGWAAWCAENGVRPTSKASFTRRLAELGHSTLRSHGHSYYAGLAMDTTGLIPAPLA</sequence>
<dbReference type="GO" id="GO:0005524">
    <property type="term" value="F:ATP binding"/>
    <property type="evidence" value="ECO:0007669"/>
    <property type="project" value="UniProtKB-KW"/>
</dbReference>
<dbReference type="Gene3D" id="3.40.50.300">
    <property type="entry name" value="P-loop containing nucleotide triphosphate hydrolases"/>
    <property type="match status" value="1"/>
</dbReference>
<dbReference type="InterPro" id="IPR014818">
    <property type="entry name" value="Phage/plasmid_primase_P4_C"/>
</dbReference>
<dbReference type="NCBIfam" id="TIGR01613">
    <property type="entry name" value="primase_Cterm"/>
    <property type="match status" value="1"/>
</dbReference>
<dbReference type="InterPro" id="IPR006500">
    <property type="entry name" value="Helicase_put_C_phage/plasmid"/>
</dbReference>
<dbReference type="PANTHER" id="PTHR35372">
    <property type="entry name" value="ATP BINDING PROTEIN-RELATED"/>
    <property type="match status" value="1"/>
</dbReference>
<evidence type="ECO:0000259" key="4">
    <source>
        <dbReference type="PROSITE" id="PS51206"/>
    </source>
</evidence>
<evidence type="ECO:0000256" key="2">
    <source>
        <dbReference type="ARBA" id="ARBA00022801"/>
    </source>
</evidence>
<keyword evidence="1" id="KW-0547">Nucleotide-binding</keyword>
<keyword evidence="3" id="KW-0067">ATP-binding</keyword>
<evidence type="ECO:0000256" key="1">
    <source>
        <dbReference type="ARBA" id="ARBA00022741"/>
    </source>
</evidence>
<dbReference type="InterPro" id="IPR051620">
    <property type="entry name" value="ORF904-like_C"/>
</dbReference>
<dbReference type="SMART" id="SM00885">
    <property type="entry name" value="D5_N"/>
    <property type="match status" value="1"/>
</dbReference>
<reference evidence="5 6" key="1">
    <citation type="submission" date="2020-07" db="EMBL/GenBank/DDBJ databases">
        <title>Complete genome sequence analysis of Acidithiobacillus ferrivorans XJFY6S-08 reveals extreme environmental adaptation to alpine acid mine drainage.</title>
        <authorList>
            <person name="Yan L."/>
            <person name="Ni Y."/>
        </authorList>
    </citation>
    <scope>NUCLEOTIDE SEQUENCE [LARGE SCALE GENOMIC DNA]</scope>
    <source>
        <strain evidence="5 6">XJFY6S-08</strain>
    </source>
</reference>
<proteinExistence type="predicted"/>
<dbReference type="PROSITE" id="PS51206">
    <property type="entry name" value="SF3_HELICASE_1"/>
    <property type="match status" value="1"/>
</dbReference>
<organism evidence="5 6">
    <name type="scientific">Acidithiobacillus ferrivorans</name>
    <dbReference type="NCBI Taxonomy" id="160808"/>
    <lineage>
        <taxon>Bacteria</taxon>
        <taxon>Pseudomonadati</taxon>
        <taxon>Pseudomonadota</taxon>
        <taxon>Acidithiobacillia</taxon>
        <taxon>Acidithiobacillales</taxon>
        <taxon>Acidithiobacillaceae</taxon>
        <taxon>Acidithiobacillus</taxon>
    </lineage>
</organism>
<gene>
    <name evidence="5" type="ORF">H2515_04740</name>
</gene>
<dbReference type="PANTHER" id="PTHR35372:SF2">
    <property type="entry name" value="SF3 HELICASE DOMAIN-CONTAINING PROTEIN"/>
    <property type="match status" value="1"/>
</dbReference>
<dbReference type="AlphaFoldDB" id="A0A7T4WFP1"/>
<dbReference type="EMBL" id="CP059488">
    <property type="protein sequence ID" value="QQD73582.1"/>
    <property type="molecule type" value="Genomic_DNA"/>
</dbReference>
<evidence type="ECO:0000256" key="3">
    <source>
        <dbReference type="ARBA" id="ARBA00022840"/>
    </source>
</evidence>
<dbReference type="GO" id="GO:0004386">
    <property type="term" value="F:helicase activity"/>
    <property type="evidence" value="ECO:0007669"/>
    <property type="project" value="UniProtKB-KW"/>
</dbReference>
<feature type="domain" description="SF3 helicase" evidence="4">
    <location>
        <begin position="318"/>
        <end position="480"/>
    </location>
</feature>
<protein>
    <recommendedName>
        <fullName evidence="4">SF3 helicase domain-containing protein</fullName>
    </recommendedName>
</protein>
<evidence type="ECO:0000313" key="5">
    <source>
        <dbReference type="EMBL" id="QQD73582.1"/>
    </source>
</evidence>
<name>A0A7T4WFP1_9PROT</name>